<dbReference type="InterPro" id="IPR003594">
    <property type="entry name" value="HATPase_dom"/>
</dbReference>
<dbReference type="CDD" id="cd00082">
    <property type="entry name" value="HisKA"/>
    <property type="match status" value="1"/>
</dbReference>
<sequence>MGGGLHVHEIWLPVVRQRELVFVTEIGRMVHFGLAARDRQCKLSRAVMPFPEFEMPMVTPNMPRVVLVEPDCDHARQIARILVNEGFALTCATSGEEGLGTIEDTMPDLVVACTELPGMSGGQLARRLRLDALTRNIPILMLTEDASPGVEREGLESGADAYISKSAHPDLMVLRMRALLREGPELLQVDEASRLRRARIVIVNSPREDEDEEDAVEEAPETTLGELLWRDGHTVTSIERSDDLIDGGWLRGADSPDCLVLELGSGDEDLKFCRLLDARRQAVLEAGGIPFRTLGIVEASRFRRQSSGEFFEAGIDDLVPSDIALEALAMRIRTLAQRRMAQDEFRQQEIERQQNALTLEAARAKAEMAEALAQANMELARTNERLLQAQSKLVQTAKMASLGELVAGIAHEINNPLAFTIAHADTVTRTLKRLQGVNASDEAVSLTKKGMSRLESMKLGLQRIQNLVLSLRRFSRLDESSFQKVDVPAALETALALLAHKLGPGIVVRKDLQAPAELVCQPAFLNQVVMNIISNAADALADISSDGDVVRGTIVIASRLENGRYEMSVSDDGPGLPHELRTRIFDPFFTTKPVGTGTGLGLAIAYSVMEAHDGTIEVMDANLPGGHGIGACFRLSLPVRMTEEGPVATGRAA</sequence>
<dbReference type="Gene3D" id="1.10.287.130">
    <property type="match status" value="1"/>
</dbReference>
<dbReference type="SUPFAM" id="SSF52172">
    <property type="entry name" value="CheY-like"/>
    <property type="match status" value="1"/>
</dbReference>
<dbReference type="SUPFAM" id="SSF55874">
    <property type="entry name" value="ATPase domain of HSP90 chaperone/DNA topoisomerase II/histidine kinase"/>
    <property type="match status" value="1"/>
</dbReference>
<comment type="caution">
    <text evidence="8">The sequence shown here is derived from an EMBL/GenBank/DDBJ whole genome shotgun (WGS) entry which is preliminary data.</text>
</comment>
<dbReference type="Pfam" id="PF00072">
    <property type="entry name" value="Response_reg"/>
    <property type="match status" value="1"/>
</dbReference>
<dbReference type="PANTHER" id="PTHR43065">
    <property type="entry name" value="SENSOR HISTIDINE KINASE"/>
    <property type="match status" value="1"/>
</dbReference>
<evidence type="ECO:0000256" key="2">
    <source>
        <dbReference type="ARBA" id="ARBA00012438"/>
    </source>
</evidence>
<dbReference type="PROSITE" id="PS50110">
    <property type="entry name" value="RESPONSE_REGULATORY"/>
    <property type="match status" value="1"/>
</dbReference>
<evidence type="ECO:0000259" key="6">
    <source>
        <dbReference type="PROSITE" id="PS50109"/>
    </source>
</evidence>
<dbReference type="Gene3D" id="3.30.565.10">
    <property type="entry name" value="Histidine kinase-like ATPase, C-terminal domain"/>
    <property type="match status" value="1"/>
</dbReference>
<dbReference type="InterPro" id="IPR001789">
    <property type="entry name" value="Sig_transdc_resp-reg_receiver"/>
</dbReference>
<evidence type="ECO:0000313" key="8">
    <source>
        <dbReference type="EMBL" id="GLQ70594.1"/>
    </source>
</evidence>
<keyword evidence="5" id="KW-0175">Coiled coil</keyword>
<reference evidence="9" key="1">
    <citation type="journal article" date="2019" name="Int. J. Syst. Evol. Microbiol.">
        <title>The Global Catalogue of Microorganisms (GCM) 10K type strain sequencing project: providing services to taxonomists for standard genome sequencing and annotation.</title>
        <authorList>
            <consortium name="The Broad Institute Genomics Platform"/>
            <consortium name="The Broad Institute Genome Sequencing Center for Infectious Disease"/>
            <person name="Wu L."/>
            <person name="Ma J."/>
        </authorList>
    </citation>
    <scope>NUCLEOTIDE SEQUENCE [LARGE SCALE GENOMIC DNA]</scope>
    <source>
        <strain evidence="9">NBRC 3250</strain>
    </source>
</reference>
<dbReference type="PRINTS" id="PR00344">
    <property type="entry name" value="BCTRLSENSOR"/>
</dbReference>
<keyword evidence="3" id="KW-0597">Phosphoprotein</keyword>
<name>A0ABQ5X4C8_9PROT</name>
<keyword evidence="9" id="KW-1185">Reference proteome</keyword>
<dbReference type="SMART" id="SM00448">
    <property type="entry name" value="REC"/>
    <property type="match status" value="1"/>
</dbReference>
<feature type="coiled-coil region" evidence="5">
    <location>
        <begin position="347"/>
        <end position="392"/>
    </location>
</feature>
<gene>
    <name evidence="8" type="ORF">GCM10007866_30470</name>
</gene>
<dbReference type="Pfam" id="PF02518">
    <property type="entry name" value="HATPase_c"/>
    <property type="match status" value="1"/>
</dbReference>
<dbReference type="PROSITE" id="PS50109">
    <property type="entry name" value="HIS_KIN"/>
    <property type="match status" value="1"/>
</dbReference>
<evidence type="ECO:0000256" key="5">
    <source>
        <dbReference type="SAM" id="Coils"/>
    </source>
</evidence>
<evidence type="ECO:0000313" key="9">
    <source>
        <dbReference type="Proteomes" id="UP001156672"/>
    </source>
</evidence>
<feature type="domain" description="Histidine kinase" evidence="6">
    <location>
        <begin position="408"/>
        <end position="641"/>
    </location>
</feature>
<organism evidence="8 9">
    <name type="scientific">Gluconobacter albidus</name>
    <dbReference type="NCBI Taxonomy" id="318683"/>
    <lineage>
        <taxon>Bacteria</taxon>
        <taxon>Pseudomonadati</taxon>
        <taxon>Pseudomonadota</taxon>
        <taxon>Alphaproteobacteria</taxon>
        <taxon>Acetobacterales</taxon>
        <taxon>Acetobacteraceae</taxon>
        <taxon>Gluconobacter</taxon>
    </lineage>
</organism>
<dbReference type="InterPro" id="IPR004358">
    <property type="entry name" value="Sig_transdc_His_kin-like_C"/>
</dbReference>
<evidence type="ECO:0000259" key="7">
    <source>
        <dbReference type="PROSITE" id="PS50110"/>
    </source>
</evidence>
<dbReference type="InterPro" id="IPR036097">
    <property type="entry name" value="HisK_dim/P_sf"/>
</dbReference>
<evidence type="ECO:0000256" key="1">
    <source>
        <dbReference type="ARBA" id="ARBA00000085"/>
    </source>
</evidence>
<evidence type="ECO:0000256" key="3">
    <source>
        <dbReference type="ARBA" id="ARBA00022553"/>
    </source>
</evidence>
<evidence type="ECO:0000256" key="4">
    <source>
        <dbReference type="PROSITE-ProRule" id="PRU00169"/>
    </source>
</evidence>
<dbReference type="Gene3D" id="3.40.50.2300">
    <property type="match status" value="1"/>
</dbReference>
<dbReference type="SMART" id="SM00388">
    <property type="entry name" value="HisKA"/>
    <property type="match status" value="1"/>
</dbReference>
<dbReference type="Proteomes" id="UP001156672">
    <property type="component" value="Unassembled WGS sequence"/>
</dbReference>
<comment type="catalytic activity">
    <reaction evidence="1">
        <text>ATP + protein L-histidine = ADP + protein N-phospho-L-histidine.</text>
        <dbReference type="EC" id="2.7.13.3"/>
    </reaction>
</comment>
<comment type="caution">
    <text evidence="4">Lacks conserved residue(s) required for the propagation of feature annotation.</text>
</comment>
<accession>A0ABQ5X4C8</accession>
<feature type="domain" description="Response regulatory" evidence="7">
    <location>
        <begin position="64"/>
        <end position="180"/>
    </location>
</feature>
<dbReference type="EC" id="2.7.13.3" evidence="2"/>
<dbReference type="InterPro" id="IPR005467">
    <property type="entry name" value="His_kinase_dom"/>
</dbReference>
<dbReference type="EMBL" id="BSNW01000050">
    <property type="protein sequence ID" value="GLQ70594.1"/>
    <property type="molecule type" value="Genomic_DNA"/>
</dbReference>
<dbReference type="SUPFAM" id="SSF47384">
    <property type="entry name" value="Homodimeric domain of signal transducing histidine kinase"/>
    <property type="match status" value="1"/>
</dbReference>
<protein>
    <recommendedName>
        <fullName evidence="2">histidine kinase</fullName>
        <ecNumber evidence="2">2.7.13.3</ecNumber>
    </recommendedName>
</protein>
<proteinExistence type="predicted"/>
<dbReference type="Pfam" id="PF00512">
    <property type="entry name" value="HisKA"/>
    <property type="match status" value="1"/>
</dbReference>
<dbReference type="InterPro" id="IPR003661">
    <property type="entry name" value="HisK_dim/P_dom"/>
</dbReference>
<dbReference type="SMART" id="SM00387">
    <property type="entry name" value="HATPase_c"/>
    <property type="match status" value="1"/>
</dbReference>
<dbReference type="InterPro" id="IPR011006">
    <property type="entry name" value="CheY-like_superfamily"/>
</dbReference>
<dbReference type="PANTHER" id="PTHR43065:SF48">
    <property type="entry name" value="HISTIDINE KINASE"/>
    <property type="match status" value="1"/>
</dbReference>
<dbReference type="InterPro" id="IPR036890">
    <property type="entry name" value="HATPase_C_sf"/>
</dbReference>